<dbReference type="OrthoDB" id="10064411at2759"/>
<evidence type="ECO:0000259" key="1">
    <source>
        <dbReference type="Pfam" id="PF09791"/>
    </source>
</evidence>
<gene>
    <name evidence="2" type="ORF">BB561_006753</name>
</gene>
<dbReference type="Pfam" id="PF09791">
    <property type="entry name" value="Oxidored-like"/>
    <property type="match status" value="1"/>
</dbReference>
<feature type="domain" description="Oxidoreductase-like" evidence="1">
    <location>
        <begin position="38"/>
        <end position="74"/>
    </location>
</feature>
<protein>
    <recommendedName>
        <fullName evidence="1">Oxidoreductase-like domain-containing protein</fullName>
    </recommendedName>
</protein>
<dbReference type="EMBL" id="MBFR01000697">
    <property type="protein sequence ID" value="PVU86287.1"/>
    <property type="molecule type" value="Genomic_DNA"/>
</dbReference>
<name>A0A2T9Y1V3_9FUNG</name>
<evidence type="ECO:0000313" key="3">
    <source>
        <dbReference type="Proteomes" id="UP000245383"/>
    </source>
</evidence>
<keyword evidence="3" id="KW-1185">Reference proteome</keyword>
<dbReference type="InterPro" id="IPR019180">
    <property type="entry name" value="Oxidoreductase-like_N"/>
</dbReference>
<comment type="caution">
    <text evidence="2">The sequence shown here is derived from an EMBL/GenBank/DDBJ whole genome shotgun (WGS) entry which is preliminary data.</text>
</comment>
<sequence length="104" mass="11627">MSKSTSKNKIAIYLEQVRLAKLKSSTKKTITKSAQAHKKPIKPKASDCCNSGCYPCVFDLYDEQLELYKLELSKKNCKANVDIEDIALKPSNPLSLNNYGKSLL</sequence>
<reference evidence="2 3" key="1">
    <citation type="journal article" date="2018" name="MBio">
        <title>Comparative Genomics Reveals the Core Gene Toolbox for the Fungus-Insect Symbiosis.</title>
        <authorList>
            <person name="Wang Y."/>
            <person name="Stata M."/>
            <person name="Wang W."/>
            <person name="Stajich J.E."/>
            <person name="White M.M."/>
            <person name="Moncalvo J.M."/>
        </authorList>
    </citation>
    <scope>NUCLEOTIDE SEQUENCE [LARGE SCALE GENOMIC DNA]</scope>
    <source>
        <strain evidence="2 3">SWE-8-4</strain>
    </source>
</reference>
<accession>A0A2T9Y1V3</accession>
<organism evidence="2 3">
    <name type="scientific">Smittium simulii</name>
    <dbReference type="NCBI Taxonomy" id="133385"/>
    <lineage>
        <taxon>Eukaryota</taxon>
        <taxon>Fungi</taxon>
        <taxon>Fungi incertae sedis</taxon>
        <taxon>Zoopagomycota</taxon>
        <taxon>Kickxellomycotina</taxon>
        <taxon>Harpellomycetes</taxon>
        <taxon>Harpellales</taxon>
        <taxon>Legeriomycetaceae</taxon>
        <taxon>Smittium</taxon>
    </lineage>
</organism>
<proteinExistence type="predicted"/>
<evidence type="ECO:0000313" key="2">
    <source>
        <dbReference type="EMBL" id="PVU86287.1"/>
    </source>
</evidence>
<dbReference type="AlphaFoldDB" id="A0A2T9Y1V3"/>
<dbReference type="Proteomes" id="UP000245383">
    <property type="component" value="Unassembled WGS sequence"/>
</dbReference>